<evidence type="ECO:0000256" key="6">
    <source>
        <dbReference type="ARBA" id="ARBA00023145"/>
    </source>
</evidence>
<evidence type="ECO:0000256" key="1">
    <source>
        <dbReference type="ARBA" id="ARBA00007447"/>
    </source>
</evidence>
<keyword evidence="6" id="KW-0865">Zymogen</keyword>
<feature type="domain" description="Peptidase A1" evidence="7">
    <location>
        <begin position="14"/>
        <end position="238"/>
    </location>
</feature>
<gene>
    <name evidence="8" type="ORF">HK105_208864</name>
</gene>
<evidence type="ECO:0000256" key="2">
    <source>
        <dbReference type="ARBA" id="ARBA00022670"/>
    </source>
</evidence>
<proteinExistence type="inferred from homology"/>
<accession>A0ABR4MWP9</accession>
<dbReference type="EMBL" id="JADGIZ020000094">
    <property type="protein sequence ID" value="KAL2911656.1"/>
    <property type="molecule type" value="Genomic_DNA"/>
</dbReference>
<organism evidence="8 9">
    <name type="scientific">Polyrhizophydium stewartii</name>
    <dbReference type="NCBI Taxonomy" id="2732419"/>
    <lineage>
        <taxon>Eukaryota</taxon>
        <taxon>Fungi</taxon>
        <taxon>Fungi incertae sedis</taxon>
        <taxon>Chytridiomycota</taxon>
        <taxon>Chytridiomycota incertae sedis</taxon>
        <taxon>Chytridiomycetes</taxon>
        <taxon>Rhizophydiales</taxon>
        <taxon>Rhizophydiales incertae sedis</taxon>
        <taxon>Polyrhizophydium</taxon>
    </lineage>
</organism>
<evidence type="ECO:0000256" key="3">
    <source>
        <dbReference type="ARBA" id="ARBA00022729"/>
    </source>
</evidence>
<dbReference type="SUPFAM" id="SSF50630">
    <property type="entry name" value="Acid proteases"/>
    <property type="match status" value="1"/>
</dbReference>
<keyword evidence="3" id="KW-0732">Signal</keyword>
<dbReference type="PANTHER" id="PTHR47965">
    <property type="entry name" value="ASPARTYL PROTEASE-RELATED"/>
    <property type="match status" value="1"/>
</dbReference>
<dbReference type="InterPro" id="IPR001461">
    <property type="entry name" value="Aspartic_peptidase_A1"/>
</dbReference>
<evidence type="ECO:0000313" key="8">
    <source>
        <dbReference type="EMBL" id="KAL2911656.1"/>
    </source>
</evidence>
<dbReference type="Pfam" id="PF00026">
    <property type="entry name" value="Asp"/>
    <property type="match status" value="1"/>
</dbReference>
<dbReference type="InterPro" id="IPR033121">
    <property type="entry name" value="PEPTIDASE_A1"/>
</dbReference>
<keyword evidence="4" id="KW-0064">Aspartyl protease</keyword>
<evidence type="ECO:0000313" key="9">
    <source>
        <dbReference type="Proteomes" id="UP001527925"/>
    </source>
</evidence>
<dbReference type="Proteomes" id="UP001527925">
    <property type="component" value="Unassembled WGS sequence"/>
</dbReference>
<keyword evidence="9" id="KW-1185">Reference proteome</keyword>
<evidence type="ECO:0000256" key="5">
    <source>
        <dbReference type="ARBA" id="ARBA00022801"/>
    </source>
</evidence>
<sequence>MLICAILVCRNNATPHDKINIRFDTSSADMEIPNHIHNSNGADVFFTRQSNQPDINGTTYGTGNWTGFGTTASIALSSSSTAASNAPVIVISSQTSPEVVSDQNIQGRLGLAPAATALYVTSPPTVLDALVASGSINTTNVGIRTCYVDNSYNSFFEIGPSGLSSQCEAADPKIAWINSPVQSSFALNVRTISVGGVPVQLSPSFQANGAWPKIETCENYILLPTEAFAAFKNAIIANGGMPPGFSSYADDFFAGRNTSEGSSNAAQHNDEQCIHNYKHI</sequence>
<evidence type="ECO:0000256" key="4">
    <source>
        <dbReference type="ARBA" id="ARBA00022750"/>
    </source>
</evidence>
<dbReference type="Gene3D" id="2.40.70.10">
    <property type="entry name" value="Acid Proteases"/>
    <property type="match status" value="2"/>
</dbReference>
<name>A0ABR4MWP9_9FUNG</name>
<keyword evidence="2" id="KW-0645">Protease</keyword>
<evidence type="ECO:0000259" key="7">
    <source>
        <dbReference type="Pfam" id="PF00026"/>
    </source>
</evidence>
<protein>
    <recommendedName>
        <fullName evidence="7">Peptidase A1 domain-containing protein</fullName>
    </recommendedName>
</protein>
<reference evidence="8 9" key="1">
    <citation type="submission" date="2023-09" db="EMBL/GenBank/DDBJ databases">
        <title>Pangenome analysis of Batrachochytrium dendrobatidis and related Chytrids.</title>
        <authorList>
            <person name="Yacoub M.N."/>
            <person name="Stajich J.E."/>
            <person name="James T.Y."/>
        </authorList>
    </citation>
    <scope>NUCLEOTIDE SEQUENCE [LARGE SCALE GENOMIC DNA]</scope>
    <source>
        <strain evidence="8 9">JEL0888</strain>
    </source>
</reference>
<comment type="similarity">
    <text evidence="1">Belongs to the peptidase A1 family.</text>
</comment>
<dbReference type="PANTHER" id="PTHR47965:SF12">
    <property type="entry name" value="ASPARTIC PROTEINASE 3-RELATED"/>
    <property type="match status" value="1"/>
</dbReference>
<keyword evidence="5" id="KW-0378">Hydrolase</keyword>
<comment type="caution">
    <text evidence="8">The sequence shown here is derived from an EMBL/GenBank/DDBJ whole genome shotgun (WGS) entry which is preliminary data.</text>
</comment>
<dbReference type="InterPro" id="IPR021109">
    <property type="entry name" value="Peptidase_aspartic_dom_sf"/>
</dbReference>